<gene>
    <name evidence="3" type="ORF">TL16_g12740</name>
</gene>
<feature type="compositionally biased region" description="Low complexity" evidence="1">
    <location>
        <begin position="71"/>
        <end position="87"/>
    </location>
</feature>
<protein>
    <recommendedName>
        <fullName evidence="2">Ribosomal protein eL8/eL30/eS12/Gadd45 domain-containing protein</fullName>
    </recommendedName>
</protein>
<proteinExistence type="predicted"/>
<comment type="caution">
    <text evidence="3">The sequence shown here is derived from an EMBL/GenBank/DDBJ whole genome shotgun (WGS) entry which is preliminary data.</text>
</comment>
<evidence type="ECO:0000256" key="1">
    <source>
        <dbReference type="SAM" id="MobiDB-lite"/>
    </source>
</evidence>
<reference evidence="4" key="1">
    <citation type="journal article" date="2023" name="Commun. Biol.">
        <title>Genome analysis of Parmales, the sister group of diatoms, reveals the evolutionary specialization of diatoms from phago-mixotrophs to photoautotrophs.</title>
        <authorList>
            <person name="Ban H."/>
            <person name="Sato S."/>
            <person name="Yoshikawa S."/>
            <person name="Yamada K."/>
            <person name="Nakamura Y."/>
            <person name="Ichinomiya M."/>
            <person name="Sato N."/>
            <person name="Blanc-Mathieu R."/>
            <person name="Endo H."/>
            <person name="Kuwata A."/>
            <person name="Ogata H."/>
        </authorList>
    </citation>
    <scope>NUCLEOTIDE SEQUENCE [LARGE SCALE GENOMIC DNA]</scope>
</reference>
<evidence type="ECO:0000313" key="4">
    <source>
        <dbReference type="Proteomes" id="UP001162640"/>
    </source>
</evidence>
<feature type="compositionally biased region" description="Low complexity" evidence="1">
    <location>
        <begin position="23"/>
        <end position="44"/>
    </location>
</feature>
<dbReference type="SUPFAM" id="SSF55315">
    <property type="entry name" value="L30e-like"/>
    <property type="match status" value="1"/>
</dbReference>
<accession>A0A9W7EXE3</accession>
<dbReference type="InterPro" id="IPR004038">
    <property type="entry name" value="Ribosomal_eL8/eL30/eS12/Gad45"/>
</dbReference>
<evidence type="ECO:0000259" key="2">
    <source>
        <dbReference type="Pfam" id="PF01248"/>
    </source>
</evidence>
<dbReference type="EMBL" id="BLQM01000537">
    <property type="protein sequence ID" value="GMH93860.1"/>
    <property type="molecule type" value="Genomic_DNA"/>
</dbReference>
<dbReference type="Proteomes" id="UP001162640">
    <property type="component" value="Unassembled WGS sequence"/>
</dbReference>
<sequence length="515" mass="57293">MSKPSSKAHATPSKIITKNRVINVNNNNNNSSNSNQRTGLKPKPTTAPPLIPPTSFLSSNTLIGPKPLKPPSSTLNPSTPSFTPNSTPINLTSLKKKILKSRNSTYIDSLKELEGIRLLEGETSKVEIFNWYTEVDLEDEDVVEEVEDDVEGFLRNGESDKPYLSYSITVTSLIVQYENYYKARNLTRKLNENGGLKIAGQVLKAKCIGDDMRFWVAEGGEEGKYVKLKSRDEAVKYAGEGGQRKLVVSDRGLECRILNFECEWEDEDEKEECEENVKSLVGEECDVILNCDPEVGKNGCTVKFWYLGEGRRILEEIKGKVIAGKTLDVKVKGETEGRRGKGGVYKTMVGAKVAGSIDTILETLERQPIMSGYVCGEGEGEGGGGADDSKNTHKLIRTMIEALNDIEFKQKGTGRGKRRMVKGFREVERGLRANKVKLVVLANNVEDSEAVGAVVRGILEMCEEKNVPVYRGKSRRQCGKMLKKNVKISIVGIENFEGVQQEWKKIKKIWNVVQF</sequence>
<feature type="domain" description="Ribosomal protein eL8/eL30/eS12/Gadd45" evidence="2">
    <location>
        <begin position="417"/>
        <end position="496"/>
    </location>
</feature>
<dbReference type="AlphaFoldDB" id="A0A9W7EXE3"/>
<feature type="region of interest" description="Disordered" evidence="1">
    <location>
        <begin position="1"/>
        <end position="87"/>
    </location>
</feature>
<evidence type="ECO:0000313" key="3">
    <source>
        <dbReference type="EMBL" id="GMH93860.1"/>
    </source>
</evidence>
<dbReference type="Pfam" id="PF01248">
    <property type="entry name" value="Ribosomal_L7Ae"/>
    <property type="match status" value="1"/>
</dbReference>
<dbReference type="Gene3D" id="3.30.1330.30">
    <property type="match status" value="1"/>
</dbReference>
<dbReference type="InterPro" id="IPR029064">
    <property type="entry name" value="Ribosomal_eL30-like_sf"/>
</dbReference>
<name>A0A9W7EXE3_9STRA</name>
<organism evidence="3 4">
    <name type="scientific">Triparma laevis f. inornata</name>
    <dbReference type="NCBI Taxonomy" id="1714386"/>
    <lineage>
        <taxon>Eukaryota</taxon>
        <taxon>Sar</taxon>
        <taxon>Stramenopiles</taxon>
        <taxon>Ochrophyta</taxon>
        <taxon>Bolidophyceae</taxon>
        <taxon>Parmales</taxon>
        <taxon>Triparmaceae</taxon>
        <taxon>Triparma</taxon>
    </lineage>
</organism>